<dbReference type="Pfam" id="PF13416">
    <property type="entry name" value="SBP_bac_8"/>
    <property type="match status" value="1"/>
</dbReference>
<evidence type="ECO:0000313" key="6">
    <source>
        <dbReference type="EMBL" id="NYK09555.1"/>
    </source>
</evidence>
<organism evidence="6 7">
    <name type="scientific">Leifsonia naganoensis</name>
    <dbReference type="NCBI Taxonomy" id="150025"/>
    <lineage>
        <taxon>Bacteria</taxon>
        <taxon>Bacillati</taxon>
        <taxon>Actinomycetota</taxon>
        <taxon>Actinomycetes</taxon>
        <taxon>Micrococcales</taxon>
        <taxon>Microbacteriaceae</taxon>
        <taxon>Leifsonia</taxon>
    </lineage>
</organism>
<evidence type="ECO:0000256" key="4">
    <source>
        <dbReference type="ARBA" id="ARBA00022729"/>
    </source>
</evidence>
<evidence type="ECO:0000256" key="1">
    <source>
        <dbReference type="ARBA" id="ARBA00004196"/>
    </source>
</evidence>
<sequence length="450" mass="47752">MMRKKVLAASSLLLLAAATLTACSSSSAPSTDSTPKAGTTITYALWDSNQKPAYQQCAADFKKSTGITVNVQQTDWGNYWTGLATGFVAGTAPDVFTDVTSNYPDFVDQKQITDLTPLIKKDGIDLGQYIPVTLQNWKMDGKYYGLPKDLDAIGLAYSAQAVSAAGVDPSSLGSLTWNPTDGGTFGKLIKTLTVDTSGRNGLDPAFDKTKVARYGIAGVDLTSFDGQASWGNLAMSLGTNLLTPNPFGTTWKYDDPNTIATISWYQKMVADGFIQPSSLNSGLGLPALFDAGKIAMATDGSWDAASLSATKTKIAWQNLPTGPKGRRTYSNSLADSISAGTKHPAEAWAWVKYLASPACQDTVASYAVVIPAITTSSEKAKAAYESKGLDMSAIFTTISDAKATEALPVTSHISQVNQYAPSAIQDIFLNNADPKKTLTALQQKVDALYK</sequence>
<dbReference type="GO" id="GO:0030313">
    <property type="term" value="C:cell envelope"/>
    <property type="evidence" value="ECO:0007669"/>
    <property type="project" value="UniProtKB-SubCell"/>
</dbReference>
<dbReference type="InterPro" id="IPR006059">
    <property type="entry name" value="SBP"/>
</dbReference>
<dbReference type="InterPro" id="IPR050490">
    <property type="entry name" value="Bact_solute-bd_prot1"/>
</dbReference>
<dbReference type="PANTHER" id="PTHR43649:SF31">
    <property type="entry name" value="SN-GLYCEROL-3-PHOSPHATE-BINDING PERIPLASMIC PROTEIN UGPB"/>
    <property type="match status" value="1"/>
</dbReference>
<dbReference type="PANTHER" id="PTHR43649">
    <property type="entry name" value="ARABINOSE-BINDING PROTEIN-RELATED"/>
    <property type="match status" value="1"/>
</dbReference>
<keyword evidence="6" id="KW-0762">Sugar transport</keyword>
<evidence type="ECO:0000256" key="3">
    <source>
        <dbReference type="ARBA" id="ARBA00022448"/>
    </source>
</evidence>
<dbReference type="Proteomes" id="UP000521075">
    <property type="component" value="Unassembled WGS sequence"/>
</dbReference>
<dbReference type="EMBL" id="JACCHJ010000001">
    <property type="protein sequence ID" value="NYK09555.1"/>
    <property type="molecule type" value="Genomic_DNA"/>
</dbReference>
<accession>A0A853DUU2</accession>
<dbReference type="SUPFAM" id="SSF53850">
    <property type="entry name" value="Periplasmic binding protein-like II"/>
    <property type="match status" value="1"/>
</dbReference>
<name>A0A853DUU2_9MICO</name>
<reference evidence="6 7" key="1">
    <citation type="submission" date="2020-07" db="EMBL/GenBank/DDBJ databases">
        <title>Sequencing the genomes of 1000 actinobacteria strains.</title>
        <authorList>
            <person name="Klenk H.-P."/>
        </authorList>
    </citation>
    <scope>NUCLEOTIDE SEQUENCE [LARGE SCALE GENOMIC DNA]</scope>
    <source>
        <strain evidence="6 7">DSM 15166</strain>
    </source>
</reference>
<keyword evidence="4 5" id="KW-0732">Signal</keyword>
<evidence type="ECO:0000256" key="5">
    <source>
        <dbReference type="SAM" id="SignalP"/>
    </source>
</evidence>
<dbReference type="PROSITE" id="PS51257">
    <property type="entry name" value="PROKAR_LIPOPROTEIN"/>
    <property type="match status" value="1"/>
</dbReference>
<comment type="subcellular location">
    <subcellularLocation>
        <location evidence="1">Cell envelope</location>
    </subcellularLocation>
</comment>
<dbReference type="CDD" id="cd13585">
    <property type="entry name" value="PBP2_TMBP_like"/>
    <property type="match status" value="1"/>
</dbReference>
<feature type="signal peptide" evidence="5">
    <location>
        <begin position="1"/>
        <end position="22"/>
    </location>
</feature>
<gene>
    <name evidence="6" type="ORF">HNR14_001436</name>
</gene>
<proteinExistence type="inferred from homology"/>
<comment type="caution">
    <text evidence="6">The sequence shown here is derived from an EMBL/GenBank/DDBJ whole genome shotgun (WGS) entry which is preliminary data.</text>
</comment>
<evidence type="ECO:0000313" key="7">
    <source>
        <dbReference type="Proteomes" id="UP000521075"/>
    </source>
</evidence>
<comment type="similarity">
    <text evidence="2">Belongs to the bacterial solute-binding protein 1 family.</text>
</comment>
<keyword evidence="3" id="KW-0813">Transport</keyword>
<dbReference type="RefSeq" id="WP_179700497.1">
    <property type="nucleotide sequence ID" value="NZ_BAAAHA010000003.1"/>
</dbReference>
<dbReference type="AlphaFoldDB" id="A0A853DUU2"/>
<evidence type="ECO:0000256" key="2">
    <source>
        <dbReference type="ARBA" id="ARBA00008520"/>
    </source>
</evidence>
<feature type="chain" id="PRO_5038799218" evidence="5">
    <location>
        <begin position="23"/>
        <end position="450"/>
    </location>
</feature>
<dbReference type="Gene3D" id="3.40.190.10">
    <property type="entry name" value="Periplasmic binding protein-like II"/>
    <property type="match status" value="1"/>
</dbReference>
<protein>
    <submittedName>
        <fullName evidence="6">Multiple sugar transport system substrate-binding protein</fullName>
    </submittedName>
</protein>
<keyword evidence="7" id="KW-1185">Reference proteome</keyword>